<dbReference type="WBParaSite" id="L893_g33183.t1">
    <property type="protein sequence ID" value="L893_g33183.t1"/>
    <property type="gene ID" value="L893_g33183"/>
</dbReference>
<evidence type="ECO:0000313" key="2">
    <source>
        <dbReference type="Proteomes" id="UP000095287"/>
    </source>
</evidence>
<evidence type="ECO:0000313" key="3">
    <source>
        <dbReference type="WBParaSite" id="L893_g33183.t1"/>
    </source>
</evidence>
<sequence length="67" mass="7493">MKKSKMSANRKPYAVEHRDKGQSDSTFVLADSSVKPPSRGLELRLGNSSTWRTATRPHAHIIGMIEK</sequence>
<protein>
    <submittedName>
        <fullName evidence="3">50S ribosomal protein L2</fullName>
    </submittedName>
</protein>
<feature type="compositionally biased region" description="Basic and acidic residues" evidence="1">
    <location>
        <begin position="13"/>
        <end position="22"/>
    </location>
</feature>
<keyword evidence="2" id="KW-1185">Reference proteome</keyword>
<reference evidence="3" key="1">
    <citation type="submission" date="2016-11" db="UniProtKB">
        <authorList>
            <consortium name="WormBaseParasite"/>
        </authorList>
    </citation>
    <scope>IDENTIFICATION</scope>
</reference>
<dbReference type="Proteomes" id="UP000095287">
    <property type="component" value="Unplaced"/>
</dbReference>
<name>A0A1I8A5C4_9BILA</name>
<feature type="region of interest" description="Disordered" evidence="1">
    <location>
        <begin position="1"/>
        <end position="46"/>
    </location>
</feature>
<proteinExistence type="predicted"/>
<organism evidence="2 3">
    <name type="scientific">Steinernema glaseri</name>
    <dbReference type="NCBI Taxonomy" id="37863"/>
    <lineage>
        <taxon>Eukaryota</taxon>
        <taxon>Metazoa</taxon>
        <taxon>Ecdysozoa</taxon>
        <taxon>Nematoda</taxon>
        <taxon>Chromadorea</taxon>
        <taxon>Rhabditida</taxon>
        <taxon>Tylenchina</taxon>
        <taxon>Panagrolaimomorpha</taxon>
        <taxon>Strongyloidoidea</taxon>
        <taxon>Steinernematidae</taxon>
        <taxon>Steinernema</taxon>
    </lineage>
</organism>
<dbReference type="AlphaFoldDB" id="A0A1I8A5C4"/>
<accession>A0A1I8A5C4</accession>
<evidence type="ECO:0000256" key="1">
    <source>
        <dbReference type="SAM" id="MobiDB-lite"/>
    </source>
</evidence>